<dbReference type="Proteomes" id="UP000001610">
    <property type="component" value="Unassembled WGS sequence"/>
</dbReference>
<dbReference type="HOGENOM" id="CLU_036015_1_0_1"/>
<sequence>MPSKVLHSLTAGSVMERLDTTHAITGTNSRVQTPVWVDEWFDWKDFTYDNIKRIYHDQLNRLSIGDSHESEILEHDRIVFNEASVDDLLRKFPVSVVNWALHSATSQNETPHFGRGSRCPAILWQHARYIPDWSVIVTERVNVLPGDSKISSKWWPEMLNNESYHVEWTNVVSQVATYMAACSSRYGFIVTDREVVVLRITRQAVGPGLATSRSPRRITRRNIMSDSSVAASSSSPRIPSSQDYVDDNPLNWDYWVSYKTIHWQKSYRSGDKLTPQLALWALAMMASHGDNHIDYSYPGLDTWRAEGLKRFVHNTSGEVVTEKRTKMVFEGSSPFSAGVGTAQGTNTAAAAEDDIYSDDRQGASVTSHVDMHMHDDGYAEPELPQLRSSALAETSPSFYGEWVEVEVRKKGDLYEYRAKGAKKDRKSSARGDWVQVEGGAFALQGRKHTYYTQNFPKS</sequence>
<dbReference type="OMA" id="TPWTDFN"/>
<dbReference type="STRING" id="983644.G3JNH6"/>
<keyword evidence="2" id="KW-1185">Reference proteome</keyword>
<dbReference type="GeneID" id="18170078"/>
<dbReference type="InParanoid" id="G3JNH6"/>
<dbReference type="VEuPathDB" id="FungiDB:CCM_08069"/>
<organism evidence="1 2">
    <name type="scientific">Cordyceps militaris (strain CM01)</name>
    <name type="common">Caterpillar fungus</name>
    <dbReference type="NCBI Taxonomy" id="983644"/>
    <lineage>
        <taxon>Eukaryota</taxon>
        <taxon>Fungi</taxon>
        <taxon>Dikarya</taxon>
        <taxon>Ascomycota</taxon>
        <taxon>Pezizomycotina</taxon>
        <taxon>Sordariomycetes</taxon>
        <taxon>Hypocreomycetidae</taxon>
        <taxon>Hypocreales</taxon>
        <taxon>Cordycipitaceae</taxon>
        <taxon>Cordyceps</taxon>
    </lineage>
</organism>
<dbReference type="EMBL" id="JH126404">
    <property type="protein sequence ID" value="EGX89816.1"/>
    <property type="molecule type" value="Genomic_DNA"/>
</dbReference>
<proteinExistence type="predicted"/>
<protein>
    <submittedName>
        <fullName evidence="1">Uncharacterized protein</fullName>
    </submittedName>
</protein>
<name>G3JNH6_CORMM</name>
<dbReference type="eggNOG" id="ENOG502SUYN">
    <property type="taxonomic scope" value="Eukaryota"/>
</dbReference>
<dbReference type="KEGG" id="cmt:CCM_08069"/>
<accession>G3JNH6</accession>
<dbReference type="RefSeq" id="XP_006673271.1">
    <property type="nucleotide sequence ID" value="XM_006673208.1"/>
</dbReference>
<dbReference type="OrthoDB" id="4870827at2759"/>
<reference evidence="1 2" key="1">
    <citation type="journal article" date="2011" name="Genome Biol.">
        <title>Genome sequence of the insect pathogenic fungus Cordyceps militaris, a valued traditional Chinese medicine.</title>
        <authorList>
            <person name="Zheng P."/>
            <person name="Xia Y."/>
            <person name="Xiao G."/>
            <person name="Xiong C."/>
            <person name="Hu X."/>
            <person name="Zhang S."/>
            <person name="Zheng H."/>
            <person name="Huang Y."/>
            <person name="Zhou Y."/>
            <person name="Wang S."/>
            <person name="Zhao G.P."/>
            <person name="Liu X."/>
            <person name="St Leger R.J."/>
            <person name="Wang C."/>
        </authorList>
    </citation>
    <scope>NUCLEOTIDE SEQUENCE [LARGE SCALE GENOMIC DNA]</scope>
    <source>
        <strain evidence="1 2">CM01</strain>
    </source>
</reference>
<evidence type="ECO:0000313" key="2">
    <source>
        <dbReference type="Proteomes" id="UP000001610"/>
    </source>
</evidence>
<gene>
    <name evidence="1" type="ORF">CCM_08069</name>
</gene>
<dbReference type="AlphaFoldDB" id="G3JNH6"/>
<evidence type="ECO:0000313" key="1">
    <source>
        <dbReference type="EMBL" id="EGX89816.1"/>
    </source>
</evidence>